<dbReference type="RefSeq" id="WP_071062654.1">
    <property type="nucleotide sequence ID" value="NZ_MKIE01000003.1"/>
</dbReference>
<dbReference type="GO" id="GO:0006508">
    <property type="term" value="P:proteolysis"/>
    <property type="evidence" value="ECO:0007669"/>
    <property type="project" value="UniProtKB-KW"/>
</dbReference>
<evidence type="ECO:0000256" key="7">
    <source>
        <dbReference type="ARBA" id="ARBA00022989"/>
    </source>
</evidence>
<proteinExistence type="inferred from homology"/>
<dbReference type="Proteomes" id="UP000180254">
    <property type="component" value="Unassembled WGS sequence"/>
</dbReference>
<feature type="transmembrane region" description="Helical" evidence="9">
    <location>
        <begin position="125"/>
        <end position="144"/>
    </location>
</feature>
<name>A0A1S1V7Q3_9FIRM</name>
<protein>
    <recommendedName>
        <fullName evidence="9">Lipoprotein signal peptidase</fullName>
        <ecNumber evidence="9">3.4.23.36</ecNumber>
    </recommendedName>
    <alternativeName>
        <fullName evidence="9">Prolipoprotein signal peptidase</fullName>
    </alternativeName>
    <alternativeName>
        <fullName evidence="9">Signal peptidase II</fullName>
        <shortName evidence="9">SPase II</shortName>
    </alternativeName>
</protein>
<organism evidence="12 13">
    <name type="scientific">Andreesenia angusta</name>
    <dbReference type="NCBI Taxonomy" id="39480"/>
    <lineage>
        <taxon>Bacteria</taxon>
        <taxon>Bacillati</taxon>
        <taxon>Bacillota</taxon>
        <taxon>Tissierellia</taxon>
        <taxon>Tissierellales</taxon>
        <taxon>Gottschalkiaceae</taxon>
        <taxon>Andreesenia</taxon>
    </lineage>
</organism>
<evidence type="ECO:0000256" key="4">
    <source>
        <dbReference type="ARBA" id="ARBA00022692"/>
    </source>
</evidence>
<evidence type="ECO:0000256" key="11">
    <source>
        <dbReference type="RuleBase" id="RU004181"/>
    </source>
</evidence>
<feature type="active site" evidence="9">
    <location>
        <position position="110"/>
    </location>
</feature>
<evidence type="ECO:0000256" key="9">
    <source>
        <dbReference type="HAMAP-Rule" id="MF_00161"/>
    </source>
</evidence>
<dbReference type="OrthoDB" id="9810259at2"/>
<dbReference type="UniPathway" id="UPA00665"/>
<evidence type="ECO:0000256" key="2">
    <source>
        <dbReference type="ARBA" id="ARBA00022475"/>
    </source>
</evidence>
<sequence>MFFLSIILVVIDQVTKHFAVSELKGAETVHIIGEFLNLTYVENRGAAFGVFQDQRTFFILITAAVMIMVALLFVFKGHTMTPASKLSLYMIVGGALGNFIDRVRLGYVVDFIDVKFGDVYDFPVFNVADMALVIGTIVLMALIITDRYER</sequence>
<keyword evidence="6 9" id="KW-0378">Hydrolase</keyword>
<dbReference type="PANTHER" id="PTHR33695">
    <property type="entry name" value="LIPOPROTEIN SIGNAL PEPTIDASE"/>
    <property type="match status" value="1"/>
</dbReference>
<feature type="transmembrane region" description="Helical" evidence="9">
    <location>
        <begin position="57"/>
        <end position="75"/>
    </location>
</feature>
<reference evidence="12 13" key="1">
    <citation type="submission" date="2016-09" db="EMBL/GenBank/DDBJ databases">
        <title>Genome sequence of Eubacterium angustum.</title>
        <authorList>
            <person name="Poehlein A."/>
            <person name="Daniel R."/>
        </authorList>
    </citation>
    <scope>NUCLEOTIDE SEQUENCE [LARGE SCALE GENOMIC DNA]</scope>
    <source>
        <strain evidence="12 13">DSM 1989</strain>
    </source>
</reference>
<dbReference type="EMBL" id="MKIE01000003">
    <property type="protein sequence ID" value="OHW62628.1"/>
    <property type="molecule type" value="Genomic_DNA"/>
</dbReference>
<dbReference type="NCBIfam" id="TIGR00077">
    <property type="entry name" value="lspA"/>
    <property type="match status" value="1"/>
</dbReference>
<evidence type="ECO:0000256" key="10">
    <source>
        <dbReference type="RuleBase" id="RU000594"/>
    </source>
</evidence>
<dbReference type="AlphaFoldDB" id="A0A1S1V7Q3"/>
<feature type="active site" evidence="9">
    <location>
        <position position="129"/>
    </location>
</feature>
<keyword evidence="8 9" id="KW-0472">Membrane</keyword>
<dbReference type="InterPro" id="IPR001872">
    <property type="entry name" value="Peptidase_A8"/>
</dbReference>
<comment type="catalytic activity">
    <reaction evidence="9 10">
        <text>Release of signal peptides from bacterial membrane prolipoproteins. Hydrolyzes -Xaa-Yaa-Zaa-|-(S,diacylglyceryl)Cys-, in which Xaa is hydrophobic (preferably Leu), and Yaa (Ala or Ser) and Zaa (Gly or Ala) have small, neutral side chains.</text>
        <dbReference type="EC" id="3.4.23.36"/>
    </reaction>
</comment>
<evidence type="ECO:0000256" key="5">
    <source>
        <dbReference type="ARBA" id="ARBA00022750"/>
    </source>
</evidence>
<dbReference type="EC" id="3.4.23.36" evidence="9"/>
<keyword evidence="5 9" id="KW-0064">Aspartyl protease</keyword>
<dbReference type="Pfam" id="PF01252">
    <property type="entry name" value="Peptidase_A8"/>
    <property type="match status" value="1"/>
</dbReference>
<dbReference type="GO" id="GO:0005886">
    <property type="term" value="C:plasma membrane"/>
    <property type="evidence" value="ECO:0007669"/>
    <property type="project" value="UniProtKB-SubCell"/>
</dbReference>
<feature type="transmembrane region" description="Helical" evidence="9">
    <location>
        <begin position="87"/>
        <end position="105"/>
    </location>
</feature>
<comment type="function">
    <text evidence="9 10">This protein specifically catalyzes the removal of signal peptides from prolipoproteins.</text>
</comment>
<keyword evidence="2 9" id="KW-1003">Cell membrane</keyword>
<dbReference type="STRING" id="39480.EUAN_11930"/>
<comment type="similarity">
    <text evidence="1 9 11">Belongs to the peptidase A8 family.</text>
</comment>
<dbReference type="GO" id="GO:0004190">
    <property type="term" value="F:aspartic-type endopeptidase activity"/>
    <property type="evidence" value="ECO:0007669"/>
    <property type="project" value="UniProtKB-UniRule"/>
</dbReference>
<evidence type="ECO:0000256" key="3">
    <source>
        <dbReference type="ARBA" id="ARBA00022670"/>
    </source>
</evidence>
<dbReference type="PROSITE" id="PS00855">
    <property type="entry name" value="SPASE_II"/>
    <property type="match status" value="1"/>
</dbReference>
<keyword evidence="3 9" id="KW-0645">Protease</keyword>
<evidence type="ECO:0000256" key="6">
    <source>
        <dbReference type="ARBA" id="ARBA00022801"/>
    </source>
</evidence>
<evidence type="ECO:0000256" key="8">
    <source>
        <dbReference type="ARBA" id="ARBA00023136"/>
    </source>
</evidence>
<gene>
    <name evidence="9 12" type="primary">lspA</name>
    <name evidence="12" type="ORF">EUAN_11930</name>
</gene>
<dbReference type="HAMAP" id="MF_00161">
    <property type="entry name" value="LspA"/>
    <property type="match status" value="1"/>
</dbReference>
<keyword evidence="13" id="KW-1185">Reference proteome</keyword>
<keyword evidence="4 9" id="KW-0812">Transmembrane</keyword>
<evidence type="ECO:0000256" key="1">
    <source>
        <dbReference type="ARBA" id="ARBA00006139"/>
    </source>
</evidence>
<comment type="subcellular location">
    <subcellularLocation>
        <location evidence="9">Cell membrane</location>
        <topology evidence="9">Multi-pass membrane protein</topology>
    </subcellularLocation>
</comment>
<comment type="pathway">
    <text evidence="9">Protein modification; lipoprotein biosynthesis (signal peptide cleavage).</text>
</comment>
<accession>A0A1S1V7Q3</accession>
<evidence type="ECO:0000313" key="12">
    <source>
        <dbReference type="EMBL" id="OHW62628.1"/>
    </source>
</evidence>
<dbReference type="PANTHER" id="PTHR33695:SF1">
    <property type="entry name" value="LIPOPROTEIN SIGNAL PEPTIDASE"/>
    <property type="match status" value="1"/>
</dbReference>
<evidence type="ECO:0000313" key="13">
    <source>
        <dbReference type="Proteomes" id="UP000180254"/>
    </source>
</evidence>
<comment type="caution">
    <text evidence="12">The sequence shown here is derived from an EMBL/GenBank/DDBJ whole genome shotgun (WGS) entry which is preliminary data.</text>
</comment>
<dbReference type="PRINTS" id="PR00781">
    <property type="entry name" value="LIPOSIGPTASE"/>
</dbReference>
<keyword evidence="7 9" id="KW-1133">Transmembrane helix</keyword>
<comment type="caution">
    <text evidence="9">Lacks conserved residue(s) required for the propagation of feature annotation.</text>
</comment>
<keyword evidence="12" id="KW-0449">Lipoprotein</keyword>